<comment type="caution">
    <text evidence="3">The sequence shown here is derived from an EMBL/GenBank/DDBJ whole genome shotgun (WGS) entry which is preliminary data.</text>
</comment>
<organism evidence="3 4">
    <name type="scientific">Trichonephila inaurata madagascariensis</name>
    <dbReference type="NCBI Taxonomy" id="2747483"/>
    <lineage>
        <taxon>Eukaryota</taxon>
        <taxon>Metazoa</taxon>
        <taxon>Ecdysozoa</taxon>
        <taxon>Arthropoda</taxon>
        <taxon>Chelicerata</taxon>
        <taxon>Arachnida</taxon>
        <taxon>Araneae</taxon>
        <taxon>Araneomorphae</taxon>
        <taxon>Entelegynae</taxon>
        <taxon>Araneoidea</taxon>
        <taxon>Nephilidae</taxon>
        <taxon>Trichonephila</taxon>
        <taxon>Trichonephila inaurata</taxon>
    </lineage>
</organism>
<feature type="region of interest" description="Disordered" evidence="1">
    <location>
        <begin position="241"/>
        <end position="260"/>
    </location>
</feature>
<keyword evidence="4" id="KW-1185">Reference proteome</keyword>
<keyword evidence="2" id="KW-1133">Transmembrane helix</keyword>
<feature type="region of interest" description="Disordered" evidence="1">
    <location>
        <begin position="497"/>
        <end position="517"/>
    </location>
</feature>
<evidence type="ECO:0000313" key="3">
    <source>
        <dbReference type="EMBL" id="GFS66592.1"/>
    </source>
</evidence>
<evidence type="ECO:0000256" key="2">
    <source>
        <dbReference type="SAM" id="Phobius"/>
    </source>
</evidence>
<feature type="compositionally biased region" description="Polar residues" evidence="1">
    <location>
        <begin position="368"/>
        <end position="380"/>
    </location>
</feature>
<keyword evidence="2" id="KW-0812">Transmembrane</keyword>
<feature type="transmembrane region" description="Helical" evidence="2">
    <location>
        <begin position="134"/>
        <end position="153"/>
    </location>
</feature>
<dbReference type="OrthoDB" id="6430691at2759"/>
<feature type="region of interest" description="Disordered" evidence="1">
    <location>
        <begin position="162"/>
        <end position="187"/>
    </location>
</feature>
<protein>
    <submittedName>
        <fullName evidence="3">Uncharacterized protein</fullName>
    </submittedName>
</protein>
<dbReference type="EMBL" id="BMAV01028247">
    <property type="protein sequence ID" value="GFS66592.1"/>
    <property type="molecule type" value="Genomic_DNA"/>
</dbReference>
<evidence type="ECO:0000313" key="4">
    <source>
        <dbReference type="Proteomes" id="UP000886998"/>
    </source>
</evidence>
<proteinExistence type="predicted"/>
<feature type="compositionally biased region" description="Low complexity" evidence="1">
    <location>
        <begin position="241"/>
        <end position="252"/>
    </location>
</feature>
<feature type="compositionally biased region" description="Low complexity" evidence="1">
    <location>
        <begin position="499"/>
        <end position="515"/>
    </location>
</feature>
<reference evidence="3" key="1">
    <citation type="submission" date="2020-08" db="EMBL/GenBank/DDBJ databases">
        <title>Multicomponent nature underlies the extraordinary mechanical properties of spider dragline silk.</title>
        <authorList>
            <person name="Kono N."/>
            <person name="Nakamura H."/>
            <person name="Mori M."/>
            <person name="Yoshida Y."/>
            <person name="Ohtoshi R."/>
            <person name="Malay A.D."/>
            <person name="Moran D.A.P."/>
            <person name="Tomita M."/>
            <person name="Numata K."/>
            <person name="Arakawa K."/>
        </authorList>
    </citation>
    <scope>NUCLEOTIDE SEQUENCE</scope>
</reference>
<dbReference type="AlphaFoldDB" id="A0A8X6JFM6"/>
<evidence type="ECO:0000256" key="1">
    <source>
        <dbReference type="SAM" id="MobiDB-lite"/>
    </source>
</evidence>
<dbReference type="Proteomes" id="UP000886998">
    <property type="component" value="Unassembled WGS sequence"/>
</dbReference>
<name>A0A8X6JFM6_9ARAC</name>
<feature type="region of interest" description="Disordered" evidence="1">
    <location>
        <begin position="361"/>
        <end position="380"/>
    </location>
</feature>
<gene>
    <name evidence="3" type="primary">AVEN_50627_1</name>
    <name evidence="3" type="ORF">TNIN_258782</name>
</gene>
<keyword evidence="2" id="KW-0472">Membrane</keyword>
<sequence length="619" mass="64648">MHGVHVPLLKKDSNLKPRIELSQDPINLRYDKSVKKKEIRAADDVINFLSDVTGSFPSFNSGVACPHLSDETSYTMVESSVGGSCRCQEEYNSEEDSPKACCNPQVFTSVLLGILACVLMTGGVFLAFHRWDPLWLIVSGVGVILVLIGSILHCCGNEQSVRRHSEGGGKSRPVQNDHPLHGHPIPNNGSLTEQLLPLSNARSVSQLSLNMLPGYFPPVVTAYGIEQHSAVVQNINRLVQQQQQQQPQQQPQSPGSTSPGIVSGAGKSFILLTVPGESTPANIQNLMAAVYQLDGSVAMEPPATDIGLSTPPVNAPVPVTPIPLILKNAEVQTCNIWPTTAPNSIPVASNQVLLNSASTSAGLVPSSDRPSTSTANCTAQTEDLNSPIAINLMDCTSEIPQICDNVQSTTENTTATPSTNIPLPTPPVLVDVSTSSADVAIVPPQSTLVEILPESSTTNSLLDLPSPATDVLVDVGTSPSGVRDIPGTSSDVLIDISESTTAPGPSNSTPGPSTAQLSDVVVNSDVPTASASSSNNAQNLVERSIIQPEAGCSTSAANEPAAEAGSSELSLSISNLSDLDGEVDDEELLGRSSPPPSYDDVAQEGENAIGAFGLAYGTI</sequence>
<feature type="transmembrane region" description="Helical" evidence="2">
    <location>
        <begin position="106"/>
        <end position="127"/>
    </location>
</feature>
<accession>A0A8X6JFM6</accession>